<feature type="compositionally biased region" description="Low complexity" evidence="1">
    <location>
        <begin position="78"/>
        <end position="104"/>
    </location>
</feature>
<feature type="region of interest" description="Disordered" evidence="1">
    <location>
        <begin position="1"/>
        <end position="193"/>
    </location>
</feature>
<dbReference type="AlphaFoldDB" id="A0AAV7X7D1"/>
<evidence type="ECO:0000313" key="3">
    <source>
        <dbReference type="Proteomes" id="UP001075354"/>
    </source>
</evidence>
<feature type="compositionally biased region" description="Polar residues" evidence="1">
    <location>
        <begin position="111"/>
        <end position="120"/>
    </location>
</feature>
<feature type="compositionally biased region" description="Low complexity" evidence="1">
    <location>
        <begin position="136"/>
        <end position="149"/>
    </location>
</feature>
<accession>A0AAV7X7D1</accession>
<keyword evidence="3" id="KW-1185">Reference proteome</keyword>
<sequence>MFKGKKKVKATEEPPPQVAREDSLPPEDTAPLDVTGTDAESIADAASSKWPDVVAETSSSAPVKAPLALSKEAKKSGTSKASSPALTSSTPTSSKTPKSSKSTPVLHSKKASTSAETPGSSGKKHRKEVAKPSPQPSTSKPRGKSSPGSPEKKRPKLDRRREEPEGEDDEDEDAGEEGGSVASGDSNDPKPKVAARLKYKWPSDIKEFVEERLSECHAHIEENHAATLQEEGVFKASRRIYFIRGDGVRVLPKARYLMHMAHLPMLSEEARKRVLLVIKKILTDTQAMVADDTDEPQSLHMAFKKNLNEMK</sequence>
<evidence type="ECO:0000313" key="2">
    <source>
        <dbReference type="EMBL" id="KAJ1521833.1"/>
    </source>
</evidence>
<name>A0AAV7X7D1_9NEOP</name>
<comment type="caution">
    <text evidence="2">The sequence shown here is derived from an EMBL/GenBank/DDBJ whole genome shotgun (WGS) entry which is preliminary data.</text>
</comment>
<protein>
    <submittedName>
        <fullName evidence="2">Uncharacterized protein</fullName>
    </submittedName>
</protein>
<dbReference type="EMBL" id="JAPTSV010000013">
    <property type="protein sequence ID" value="KAJ1521833.1"/>
    <property type="molecule type" value="Genomic_DNA"/>
</dbReference>
<proteinExistence type="predicted"/>
<evidence type="ECO:0000256" key="1">
    <source>
        <dbReference type="SAM" id="MobiDB-lite"/>
    </source>
</evidence>
<feature type="compositionally biased region" description="Acidic residues" evidence="1">
    <location>
        <begin position="164"/>
        <end position="176"/>
    </location>
</feature>
<reference evidence="2" key="1">
    <citation type="submission" date="2022-12" db="EMBL/GenBank/DDBJ databases">
        <title>Chromosome-level genome assembly of the bean flower thrips Megalurothrips usitatus.</title>
        <authorList>
            <person name="Ma L."/>
            <person name="Liu Q."/>
            <person name="Li H."/>
            <person name="Cai W."/>
        </authorList>
    </citation>
    <scope>NUCLEOTIDE SEQUENCE</scope>
    <source>
        <strain evidence="2">Cailab_2022a</strain>
    </source>
</reference>
<gene>
    <name evidence="2" type="ORF">ONE63_003468</name>
</gene>
<organism evidence="2 3">
    <name type="scientific">Megalurothrips usitatus</name>
    <name type="common">bean blossom thrips</name>
    <dbReference type="NCBI Taxonomy" id="439358"/>
    <lineage>
        <taxon>Eukaryota</taxon>
        <taxon>Metazoa</taxon>
        <taxon>Ecdysozoa</taxon>
        <taxon>Arthropoda</taxon>
        <taxon>Hexapoda</taxon>
        <taxon>Insecta</taxon>
        <taxon>Pterygota</taxon>
        <taxon>Neoptera</taxon>
        <taxon>Paraneoptera</taxon>
        <taxon>Thysanoptera</taxon>
        <taxon>Terebrantia</taxon>
        <taxon>Thripoidea</taxon>
        <taxon>Thripidae</taxon>
        <taxon>Megalurothrips</taxon>
    </lineage>
</organism>
<dbReference type="Proteomes" id="UP001075354">
    <property type="component" value="Chromosome 13"/>
</dbReference>